<evidence type="ECO:0000313" key="3">
    <source>
        <dbReference type="Proteomes" id="UP000799429"/>
    </source>
</evidence>
<sequence length="449" mass="50833">MPAKVEEPFPSELTQHLQTVLLDLAAHPYPYIPSPPDLNKRASVALILRIQPHYTHWPSESVIEVLRSISDIPHVEQKLEKFFQQDWVKYGDPEVLFIKRAARKGDRWPTHVALPGGGKDPEDADDQVTAVREALEEVGVELKQENSITVGNLPQRLVTTSWGKVPLMVLCPYVFLITDPSLPPLRLQPTEVGSAHWVPLRALLSASLRTVEYQDVSARVAKLEMGIGRWFMRIMLGKMIFAAIRLVPAQSIYCSTIPDFMVDDGKSYIDNARSIPTQLNRWWSGAKKIQTPTDKPLLLWGLTLGVMADFLELMPPHNALELWMYPTFKPWDLRFILWAMSYRLRNQKWNELKDGDHHTPAAVEQGLDSVSLPLESEKLGEVGMAGTSVGAYYCRIRQIQRNSRSSGLGILLEGYYDIVRKAVAVTLVTRVSSIGILAVLAYKRFKEYR</sequence>
<dbReference type="SUPFAM" id="SSF55811">
    <property type="entry name" value="Nudix"/>
    <property type="match status" value="1"/>
</dbReference>
<dbReference type="CDD" id="cd03426">
    <property type="entry name" value="NUDIX_CoAse_Nudt7"/>
    <property type="match status" value="1"/>
</dbReference>
<dbReference type="InterPro" id="IPR045121">
    <property type="entry name" value="CoAse"/>
</dbReference>
<organism evidence="2 3">
    <name type="scientific">Patellaria atrata CBS 101060</name>
    <dbReference type="NCBI Taxonomy" id="1346257"/>
    <lineage>
        <taxon>Eukaryota</taxon>
        <taxon>Fungi</taxon>
        <taxon>Dikarya</taxon>
        <taxon>Ascomycota</taxon>
        <taxon>Pezizomycotina</taxon>
        <taxon>Dothideomycetes</taxon>
        <taxon>Dothideomycetes incertae sedis</taxon>
        <taxon>Patellariales</taxon>
        <taxon>Patellariaceae</taxon>
        <taxon>Patellaria</taxon>
    </lineage>
</organism>
<comment type="caution">
    <text evidence="2">The sequence shown here is derived from an EMBL/GenBank/DDBJ whole genome shotgun (WGS) entry which is preliminary data.</text>
</comment>
<accession>A0A9P4SD60</accession>
<dbReference type="Gene3D" id="3.90.79.10">
    <property type="entry name" value="Nucleoside Triphosphate Pyrophosphohydrolase"/>
    <property type="match status" value="1"/>
</dbReference>
<dbReference type="GO" id="GO:0010945">
    <property type="term" value="F:coenzyme A diphosphatase activity"/>
    <property type="evidence" value="ECO:0007669"/>
    <property type="project" value="InterPro"/>
</dbReference>
<protein>
    <recommendedName>
        <fullName evidence="1">Nudix hydrolase domain-containing protein</fullName>
    </recommendedName>
</protein>
<dbReference type="Proteomes" id="UP000799429">
    <property type="component" value="Unassembled WGS sequence"/>
</dbReference>
<dbReference type="PANTHER" id="PTHR12992:SF44">
    <property type="entry name" value="NUDIX HYDROLASE DOMAIN-CONTAINING PROTEIN"/>
    <property type="match status" value="1"/>
</dbReference>
<evidence type="ECO:0000313" key="2">
    <source>
        <dbReference type="EMBL" id="KAF2840430.1"/>
    </source>
</evidence>
<dbReference type="OrthoDB" id="77989at2759"/>
<gene>
    <name evidence="2" type="ORF">M501DRAFT_1010532</name>
</gene>
<feature type="domain" description="Nudix hydrolase" evidence="1">
    <location>
        <begin position="64"/>
        <end position="223"/>
    </location>
</feature>
<dbReference type="InterPro" id="IPR000086">
    <property type="entry name" value="NUDIX_hydrolase_dom"/>
</dbReference>
<dbReference type="InterPro" id="IPR015797">
    <property type="entry name" value="NUDIX_hydrolase-like_dom_sf"/>
</dbReference>
<name>A0A9P4SD60_9PEZI</name>
<dbReference type="EMBL" id="MU006093">
    <property type="protein sequence ID" value="KAF2840430.1"/>
    <property type="molecule type" value="Genomic_DNA"/>
</dbReference>
<dbReference type="PANTHER" id="PTHR12992">
    <property type="entry name" value="NUDIX HYDROLASE"/>
    <property type="match status" value="1"/>
</dbReference>
<dbReference type="AlphaFoldDB" id="A0A9P4SD60"/>
<keyword evidence="3" id="KW-1185">Reference proteome</keyword>
<proteinExistence type="predicted"/>
<reference evidence="2" key="1">
    <citation type="journal article" date="2020" name="Stud. Mycol.">
        <title>101 Dothideomycetes genomes: a test case for predicting lifestyles and emergence of pathogens.</title>
        <authorList>
            <person name="Haridas S."/>
            <person name="Albert R."/>
            <person name="Binder M."/>
            <person name="Bloem J."/>
            <person name="Labutti K."/>
            <person name="Salamov A."/>
            <person name="Andreopoulos B."/>
            <person name="Baker S."/>
            <person name="Barry K."/>
            <person name="Bills G."/>
            <person name="Bluhm B."/>
            <person name="Cannon C."/>
            <person name="Castanera R."/>
            <person name="Culley D."/>
            <person name="Daum C."/>
            <person name="Ezra D."/>
            <person name="Gonzalez J."/>
            <person name="Henrissat B."/>
            <person name="Kuo A."/>
            <person name="Liang C."/>
            <person name="Lipzen A."/>
            <person name="Lutzoni F."/>
            <person name="Magnuson J."/>
            <person name="Mondo S."/>
            <person name="Nolan M."/>
            <person name="Ohm R."/>
            <person name="Pangilinan J."/>
            <person name="Park H.-J."/>
            <person name="Ramirez L."/>
            <person name="Alfaro M."/>
            <person name="Sun H."/>
            <person name="Tritt A."/>
            <person name="Yoshinaga Y."/>
            <person name="Zwiers L.-H."/>
            <person name="Turgeon B."/>
            <person name="Goodwin S."/>
            <person name="Spatafora J."/>
            <person name="Crous P."/>
            <person name="Grigoriev I."/>
        </authorList>
    </citation>
    <scope>NUCLEOTIDE SEQUENCE</scope>
    <source>
        <strain evidence="2">CBS 101060</strain>
    </source>
</reference>
<dbReference type="PROSITE" id="PS51462">
    <property type="entry name" value="NUDIX"/>
    <property type="match status" value="1"/>
</dbReference>
<evidence type="ECO:0000259" key="1">
    <source>
        <dbReference type="PROSITE" id="PS51462"/>
    </source>
</evidence>
<dbReference type="Pfam" id="PF00293">
    <property type="entry name" value="NUDIX"/>
    <property type="match status" value="1"/>
</dbReference>